<evidence type="ECO:0000313" key="1">
    <source>
        <dbReference type="EMBL" id="SVD63170.1"/>
    </source>
</evidence>
<accession>A0A382WX78</accession>
<gene>
    <name evidence="1" type="ORF">METZ01_LOCUS416024</name>
</gene>
<dbReference type="EMBL" id="UINC01163065">
    <property type="protein sequence ID" value="SVD63170.1"/>
    <property type="molecule type" value="Genomic_DNA"/>
</dbReference>
<feature type="non-terminal residue" evidence="1">
    <location>
        <position position="30"/>
    </location>
</feature>
<organism evidence="1">
    <name type="scientific">marine metagenome</name>
    <dbReference type="NCBI Taxonomy" id="408172"/>
    <lineage>
        <taxon>unclassified sequences</taxon>
        <taxon>metagenomes</taxon>
        <taxon>ecological metagenomes</taxon>
    </lineage>
</organism>
<protein>
    <submittedName>
        <fullName evidence="1">Uncharacterized protein</fullName>
    </submittedName>
</protein>
<name>A0A382WX78_9ZZZZ</name>
<proteinExistence type="predicted"/>
<reference evidence="1" key="1">
    <citation type="submission" date="2018-05" db="EMBL/GenBank/DDBJ databases">
        <authorList>
            <person name="Lanie J.A."/>
            <person name="Ng W.-L."/>
            <person name="Kazmierczak K.M."/>
            <person name="Andrzejewski T.M."/>
            <person name="Davidsen T.M."/>
            <person name="Wayne K.J."/>
            <person name="Tettelin H."/>
            <person name="Glass J.I."/>
            <person name="Rusch D."/>
            <person name="Podicherti R."/>
            <person name="Tsui H.-C.T."/>
            <person name="Winkler M.E."/>
        </authorList>
    </citation>
    <scope>NUCLEOTIDE SEQUENCE</scope>
</reference>
<sequence length="30" mass="3053">MTVFLLPSCSYRTAPPAEGVDPATLASSVA</sequence>
<dbReference type="AlphaFoldDB" id="A0A382WX78"/>